<keyword evidence="3" id="KW-0732">Signal</keyword>
<organism evidence="4 5">
    <name type="scientific">Romboutsia lituseburensis DSM 797</name>
    <dbReference type="NCBI Taxonomy" id="1121325"/>
    <lineage>
        <taxon>Bacteria</taxon>
        <taxon>Bacillati</taxon>
        <taxon>Bacillota</taxon>
        <taxon>Clostridia</taxon>
        <taxon>Peptostreptococcales</taxon>
        <taxon>Peptostreptococcaceae</taxon>
        <taxon>Romboutsia</taxon>
    </lineage>
</organism>
<evidence type="ECO:0000256" key="3">
    <source>
        <dbReference type="SAM" id="SignalP"/>
    </source>
</evidence>
<dbReference type="AlphaFoldDB" id="A0A1G9IBW4"/>
<feature type="repeat" description="Cell wall-binding" evidence="2">
    <location>
        <begin position="229"/>
        <end position="248"/>
    </location>
</feature>
<reference evidence="4 5" key="1">
    <citation type="submission" date="2016-10" db="EMBL/GenBank/DDBJ databases">
        <authorList>
            <person name="de Groot N.N."/>
        </authorList>
    </citation>
    <scope>NUCLEOTIDE SEQUENCE [LARGE SCALE GENOMIC DNA]</scope>
    <source>
        <strain evidence="4 5">DSM 797</strain>
    </source>
</reference>
<keyword evidence="5" id="KW-1185">Reference proteome</keyword>
<accession>A0A1G9IBW4</accession>
<dbReference type="Pfam" id="PF01473">
    <property type="entry name" value="Choline_bind_1"/>
    <property type="match status" value="2"/>
</dbReference>
<sequence>MKLNKISTTALISVVISMGAISFANADNTDKQNQLDQNIAKHSSTINYGWVQENNNWNFYENNEKIKQNWLRDNGRWYYFDENGVMISYESKQIGERIYVFGKSGAMVESKGWIKAMEDKNIINNYGESYFYSNGDGTVKKNDWVKDNGKWYYFNPEGVMLANQIVYDGKMYALDANGAMIEKNGWIKTKEITYSDEVCGVLDEDTYGDGNFVIKNIYVYGNKDGTLKTSTWVKDNNKWYYLNKDGIMIKNVSEQINGKYYIFDKSGAMIEKKGWIKRSYKDGYDKYFYGNGDGTIKTNSWINDNGKWYYLVQGGQMLSNTHYYINGKDYKFDNNGVCLNP</sequence>
<feature type="repeat" description="Cell wall-binding" evidence="2">
    <location>
        <begin position="298"/>
        <end position="317"/>
    </location>
</feature>
<feature type="chain" id="PRO_5011512548" evidence="3">
    <location>
        <begin position="27"/>
        <end position="341"/>
    </location>
</feature>
<dbReference type="Pfam" id="PF19127">
    <property type="entry name" value="Choline_bind_3"/>
    <property type="match status" value="2"/>
</dbReference>
<protein>
    <submittedName>
        <fullName evidence="4">Glucan-binding domain-containing protein (YG repeat)</fullName>
    </submittedName>
</protein>
<evidence type="ECO:0000313" key="4">
    <source>
        <dbReference type="EMBL" id="SDL22699.1"/>
    </source>
</evidence>
<name>A0A1G9IBW4_9FIRM</name>
<dbReference type="InterPro" id="IPR018337">
    <property type="entry name" value="Cell_wall/Cho-bd_repeat"/>
</dbReference>
<feature type="repeat" description="Cell wall-binding" evidence="2">
    <location>
        <begin position="141"/>
        <end position="160"/>
    </location>
</feature>
<evidence type="ECO:0000256" key="2">
    <source>
        <dbReference type="PROSITE-ProRule" id="PRU00591"/>
    </source>
</evidence>
<dbReference type="EMBL" id="FNGW01000001">
    <property type="protein sequence ID" value="SDL22699.1"/>
    <property type="molecule type" value="Genomic_DNA"/>
</dbReference>
<gene>
    <name evidence="4" type="ORF">SAMN04515677_101182</name>
</gene>
<feature type="repeat" description="Cell wall-binding" evidence="2">
    <location>
        <begin position="67"/>
        <end position="86"/>
    </location>
</feature>
<dbReference type="SUPFAM" id="SSF69360">
    <property type="entry name" value="Cell wall binding repeat"/>
    <property type="match status" value="2"/>
</dbReference>
<dbReference type="PROSITE" id="PS51170">
    <property type="entry name" value="CW"/>
    <property type="match status" value="4"/>
</dbReference>
<evidence type="ECO:0000313" key="5">
    <source>
        <dbReference type="Proteomes" id="UP000199068"/>
    </source>
</evidence>
<dbReference type="Proteomes" id="UP000199068">
    <property type="component" value="Unassembled WGS sequence"/>
</dbReference>
<dbReference type="STRING" id="1121325.SAMN04515677_101182"/>
<dbReference type="Gene3D" id="2.10.270.10">
    <property type="entry name" value="Cholin Binding"/>
    <property type="match status" value="4"/>
</dbReference>
<keyword evidence="1" id="KW-0677">Repeat</keyword>
<evidence type="ECO:0000256" key="1">
    <source>
        <dbReference type="ARBA" id="ARBA00022737"/>
    </source>
</evidence>
<proteinExistence type="predicted"/>
<dbReference type="RefSeq" id="WP_092721957.1">
    <property type="nucleotide sequence ID" value="NZ_FNGW01000001.1"/>
</dbReference>
<feature type="signal peptide" evidence="3">
    <location>
        <begin position="1"/>
        <end position="26"/>
    </location>
</feature>